<organism evidence="1 2">
    <name type="scientific">Paraburkholderia caribensis MBA4</name>
    <dbReference type="NCBI Taxonomy" id="1323664"/>
    <lineage>
        <taxon>Bacteria</taxon>
        <taxon>Pseudomonadati</taxon>
        <taxon>Pseudomonadota</taxon>
        <taxon>Betaproteobacteria</taxon>
        <taxon>Burkholderiales</taxon>
        <taxon>Burkholderiaceae</taxon>
        <taxon>Paraburkholderia</taxon>
    </lineage>
</organism>
<dbReference type="Proteomes" id="UP000019146">
    <property type="component" value="Chromosome 1"/>
</dbReference>
<dbReference type="AlphaFoldDB" id="A0A0P0RA61"/>
<gene>
    <name evidence="1" type="ORF">K788_0004523</name>
</gene>
<proteinExistence type="predicted"/>
<sequence>MWSLTPKRFIPCRETNTHHEAKRRNGFIAPRWMIRFTRRETAERESRV</sequence>
<dbReference type="EMBL" id="CP012746">
    <property type="protein sequence ID" value="ALL65273.1"/>
    <property type="molecule type" value="Genomic_DNA"/>
</dbReference>
<accession>A0A0P0RA61</accession>
<dbReference type="KEGG" id="bcai:K788_0004523"/>
<name>A0A0P0RA61_9BURK</name>
<evidence type="ECO:0000313" key="1">
    <source>
        <dbReference type="EMBL" id="ALL65273.1"/>
    </source>
</evidence>
<reference evidence="1 2" key="1">
    <citation type="journal article" date="2014" name="Genome Announc.">
        <title>Draft Genome Sequence of the Haloacid-Degrading Burkholderia caribensis Strain MBA4.</title>
        <authorList>
            <person name="Pan Y."/>
            <person name="Kong K.F."/>
            <person name="Tsang J.S."/>
        </authorList>
    </citation>
    <scope>NUCLEOTIDE SEQUENCE [LARGE SCALE GENOMIC DNA]</scope>
    <source>
        <strain evidence="1 2">MBA4</strain>
    </source>
</reference>
<protein>
    <submittedName>
        <fullName evidence="1">Uncharacterized protein</fullName>
    </submittedName>
</protein>
<evidence type="ECO:0000313" key="2">
    <source>
        <dbReference type="Proteomes" id="UP000019146"/>
    </source>
</evidence>